<dbReference type="InterPro" id="IPR012408">
    <property type="entry name" value="Acetald_propionald_DH-rel"/>
</dbReference>
<organism evidence="4">
    <name type="scientific">Fundidesulfovibrio putealis</name>
    <dbReference type="NCBI Taxonomy" id="270496"/>
    <lineage>
        <taxon>Bacteria</taxon>
        <taxon>Pseudomonadati</taxon>
        <taxon>Thermodesulfobacteriota</taxon>
        <taxon>Desulfovibrionia</taxon>
        <taxon>Desulfovibrionales</taxon>
        <taxon>Desulfovibrionaceae</taxon>
        <taxon>Fundidesulfovibrio</taxon>
    </lineage>
</organism>
<dbReference type="SUPFAM" id="SSF53720">
    <property type="entry name" value="ALDH-like"/>
    <property type="match status" value="1"/>
</dbReference>
<dbReference type="InterPro" id="IPR015590">
    <property type="entry name" value="Aldehyde_DH_dom"/>
</dbReference>
<dbReference type="Pfam" id="PF00171">
    <property type="entry name" value="Aldedh"/>
    <property type="match status" value="1"/>
</dbReference>
<comment type="caution">
    <text evidence="4">The sequence shown here is derived from an EMBL/GenBank/DDBJ whole genome shotgun (WGS) entry which is preliminary data.</text>
</comment>
<name>A0A7C3W8L3_9BACT</name>
<reference evidence="4" key="1">
    <citation type="journal article" date="2020" name="mSystems">
        <title>Genome- and Community-Level Interaction Insights into Carbon Utilization and Element Cycling Functions of Hydrothermarchaeota in Hydrothermal Sediment.</title>
        <authorList>
            <person name="Zhou Z."/>
            <person name="Liu Y."/>
            <person name="Xu W."/>
            <person name="Pan J."/>
            <person name="Luo Z.H."/>
            <person name="Li M."/>
        </authorList>
    </citation>
    <scope>NUCLEOTIDE SEQUENCE [LARGE SCALE GENOMIC DNA]</scope>
    <source>
        <strain evidence="4">SpSt-413</strain>
    </source>
</reference>
<gene>
    <name evidence="4" type="ORF">ENR59_02805</name>
</gene>
<dbReference type="CDD" id="cd07121">
    <property type="entry name" value="ALDH_EutE"/>
    <property type="match status" value="1"/>
</dbReference>
<dbReference type="EMBL" id="DSRP01000197">
    <property type="protein sequence ID" value="HGG91866.1"/>
    <property type="molecule type" value="Genomic_DNA"/>
</dbReference>
<dbReference type="PIRSF" id="PIRSF036410">
    <property type="entry name" value="EutE_PduP"/>
    <property type="match status" value="1"/>
</dbReference>
<keyword evidence="1" id="KW-0560">Oxidoreductase</keyword>
<dbReference type="InterPro" id="IPR016161">
    <property type="entry name" value="Ald_DH/histidinol_DH"/>
</dbReference>
<dbReference type="GO" id="GO:0008774">
    <property type="term" value="F:acetaldehyde dehydrogenase (acetylating) activity"/>
    <property type="evidence" value="ECO:0007669"/>
    <property type="project" value="InterPro"/>
</dbReference>
<dbReference type="InterPro" id="IPR016162">
    <property type="entry name" value="Ald_DH_N"/>
</dbReference>
<evidence type="ECO:0000256" key="1">
    <source>
        <dbReference type="ARBA" id="ARBA00023002"/>
    </source>
</evidence>
<dbReference type="Gene3D" id="3.40.605.10">
    <property type="entry name" value="Aldehyde Dehydrogenase, Chain A, domain 1"/>
    <property type="match status" value="1"/>
</dbReference>
<evidence type="ECO:0000259" key="3">
    <source>
        <dbReference type="Pfam" id="PF00171"/>
    </source>
</evidence>
<dbReference type="PANTHER" id="PTHR11699">
    <property type="entry name" value="ALDEHYDE DEHYDROGENASE-RELATED"/>
    <property type="match status" value="1"/>
</dbReference>
<feature type="domain" description="Aldehyde dehydrogenase" evidence="3">
    <location>
        <begin position="38"/>
        <end position="294"/>
    </location>
</feature>
<dbReference type="InterPro" id="IPR016163">
    <property type="entry name" value="Ald_DH_C"/>
</dbReference>
<proteinExistence type="predicted"/>
<evidence type="ECO:0000256" key="2">
    <source>
        <dbReference type="ARBA" id="ARBA00023027"/>
    </source>
</evidence>
<dbReference type="Gene3D" id="3.40.309.10">
    <property type="entry name" value="Aldehyde Dehydrogenase, Chain A, domain 2"/>
    <property type="match status" value="1"/>
</dbReference>
<dbReference type="NCBIfam" id="NF011927">
    <property type="entry name" value="PRK15398.1"/>
    <property type="match status" value="1"/>
</dbReference>
<dbReference type="AlphaFoldDB" id="A0A7C3W8L3"/>
<sequence length="471" mass="50855">MRSEQIEQIVSEVLRQLTQTGGGPALAPEKGDWGVFERLDDAVAAAHKAHRRLETMALREKVVDAIRRAARLNARRLAEMAVDETGMGRVEDKVKKNLLVADRTPGPEILSPAAMSGDMGLTLVENAPWGVIASVTPSTNPAATVINNAISMVSGGNAVVFAPHPGAKRTTQEAIRILNRAVHDEVGIPDLLVCVREPTIDVARQLFTYPGIDLLVVTGGEAVVEAARKVTNKRLIAAGAGNPPVVVDDTADLARAARGIYDGASFDNNIICADEKEIIVLDGVADAFKRELAKVGAVEISPEQAEAVARAVLLDYPGPKRRPNPKWVGRDAAELARVAGFSVPDACRLLFVDVGRDVDHVFARLEQMMPILPVLRARDFPEALDWAMLLERDLRHTAGLYSRNIENMDQMARRMNTSLFVKNGPHVAGLGAGGEGWTSMTISTPTGEGVTNARTFVRLRRCTLVGSFRIV</sequence>
<accession>A0A7C3W8L3</accession>
<evidence type="ECO:0000313" key="4">
    <source>
        <dbReference type="EMBL" id="HGG91866.1"/>
    </source>
</evidence>
<protein>
    <submittedName>
        <fullName evidence="4">Aldehyde dehydrogenase EutE</fullName>
    </submittedName>
</protein>
<keyword evidence="2" id="KW-0520">NAD</keyword>